<keyword evidence="3" id="KW-0560">Oxidoreductase</keyword>
<dbReference type="AlphaFoldDB" id="A0A1Y5F4A9"/>
<dbReference type="PANTHER" id="PTHR33711">
    <property type="entry name" value="DIOXYGENASE, PUTATIVE (AFU_ORTHOLOGUE AFUA_2G02910)-RELATED"/>
    <property type="match status" value="1"/>
</dbReference>
<evidence type="ECO:0000256" key="2">
    <source>
        <dbReference type="ARBA" id="ARBA00022964"/>
    </source>
</evidence>
<comment type="caution">
    <text evidence="5">The sequence shown here is derived from an EMBL/GenBank/DDBJ whole genome shotgun (WGS) entry which is preliminary data.</text>
</comment>
<protein>
    <recommendedName>
        <fullName evidence="4">Intradiol ring-cleavage dioxygenases domain-containing protein</fullName>
    </recommendedName>
</protein>
<dbReference type="PANTHER" id="PTHR33711:SF10">
    <property type="entry name" value="INTRADIOL RING-CLEAVAGE DIOXYGENASES DOMAIN-CONTAINING PROTEIN"/>
    <property type="match status" value="1"/>
</dbReference>
<dbReference type="InterPro" id="IPR039387">
    <property type="entry name" value="3_4-PCD"/>
</dbReference>
<evidence type="ECO:0000313" key="6">
    <source>
        <dbReference type="Proteomes" id="UP000196531"/>
    </source>
</evidence>
<gene>
    <name evidence="5" type="ORF">A9Q84_16370</name>
</gene>
<reference evidence="6" key="1">
    <citation type="journal article" date="2017" name="Proc. Natl. Acad. Sci. U.S.A.">
        <title>Simulation of Deepwater Horizon oil plume reveals substrate specialization within a complex community of hydrocarbon-degraders.</title>
        <authorList>
            <person name="Hu P."/>
            <person name="Dubinsky E.A."/>
            <person name="Probst A.J."/>
            <person name="Wang J."/>
            <person name="Sieber C.M.K."/>
            <person name="Tom L.M."/>
            <person name="Gardinali P."/>
            <person name="Banfield J.F."/>
            <person name="Atlas R.M."/>
            <person name="Andersen G.L."/>
        </authorList>
    </citation>
    <scope>NUCLEOTIDE SEQUENCE [LARGE SCALE GENOMIC DNA]</scope>
</reference>
<dbReference type="SUPFAM" id="SSF49482">
    <property type="entry name" value="Aromatic compound dioxygenase"/>
    <property type="match status" value="1"/>
</dbReference>
<dbReference type="Proteomes" id="UP000196531">
    <property type="component" value="Unassembled WGS sequence"/>
</dbReference>
<sequence length="218" mass="24741">MSINRRNFVSKLGIGAITTLTVTKAVASEACNFLPTPEQPLGPFYPKTMPEDTNVDLTRVSGRSMSAKGEVIIVTGIVQDEDCRPVKGAIVEIWQACKSGKYNHPSDTSNNVLDPNFQYYAQVRTNRRGEYSFKTIFPGAYDATSTWTRPPHIHYKISLRGFEELVTQLYFKGEKLNKYDRILQKLNKDDRNEVVIDLEKDTRSGTRTGNFNIKLKRL</sequence>
<evidence type="ECO:0000313" key="5">
    <source>
        <dbReference type="EMBL" id="OUR95408.1"/>
    </source>
</evidence>
<name>A0A1Y5F4A9_9BACT</name>
<dbReference type="InterPro" id="IPR050770">
    <property type="entry name" value="Intradiol_RC_Dioxygenase"/>
</dbReference>
<dbReference type="GO" id="GO:0008199">
    <property type="term" value="F:ferric iron binding"/>
    <property type="evidence" value="ECO:0007669"/>
    <property type="project" value="InterPro"/>
</dbReference>
<evidence type="ECO:0000259" key="4">
    <source>
        <dbReference type="Pfam" id="PF00775"/>
    </source>
</evidence>
<evidence type="ECO:0000256" key="1">
    <source>
        <dbReference type="ARBA" id="ARBA00007825"/>
    </source>
</evidence>
<dbReference type="GO" id="GO:0018578">
    <property type="term" value="F:protocatechuate 3,4-dioxygenase activity"/>
    <property type="evidence" value="ECO:0007669"/>
    <property type="project" value="InterPro"/>
</dbReference>
<dbReference type="Pfam" id="PF00775">
    <property type="entry name" value="Dioxygenase_C"/>
    <property type="match status" value="1"/>
</dbReference>
<dbReference type="EMBL" id="MAAO01000008">
    <property type="protein sequence ID" value="OUR95408.1"/>
    <property type="molecule type" value="Genomic_DNA"/>
</dbReference>
<dbReference type="Gene3D" id="2.60.130.10">
    <property type="entry name" value="Aromatic compound dioxygenase"/>
    <property type="match status" value="1"/>
</dbReference>
<evidence type="ECO:0000256" key="3">
    <source>
        <dbReference type="ARBA" id="ARBA00023002"/>
    </source>
</evidence>
<proteinExistence type="inferred from homology"/>
<dbReference type="InterPro" id="IPR015889">
    <property type="entry name" value="Intradiol_dOase_core"/>
</dbReference>
<organism evidence="5 6">
    <name type="scientific">Halobacteriovorax marinus</name>
    <dbReference type="NCBI Taxonomy" id="97084"/>
    <lineage>
        <taxon>Bacteria</taxon>
        <taxon>Pseudomonadati</taxon>
        <taxon>Bdellovibrionota</taxon>
        <taxon>Bacteriovoracia</taxon>
        <taxon>Bacteriovoracales</taxon>
        <taxon>Halobacteriovoraceae</taxon>
        <taxon>Halobacteriovorax</taxon>
    </lineage>
</organism>
<accession>A0A1Y5F4A9</accession>
<dbReference type="CDD" id="cd03459">
    <property type="entry name" value="3_4-PCD"/>
    <property type="match status" value="1"/>
</dbReference>
<feature type="domain" description="Intradiol ring-cleavage dioxygenases" evidence="4">
    <location>
        <begin position="43"/>
        <end position="215"/>
    </location>
</feature>
<comment type="similarity">
    <text evidence="1">Belongs to the intradiol ring-cleavage dioxygenase family.</text>
</comment>
<keyword evidence="2" id="KW-0223">Dioxygenase</keyword>
<dbReference type="InterPro" id="IPR000627">
    <property type="entry name" value="Intradiol_dOase_C"/>
</dbReference>